<organism evidence="12 13">
    <name type="scientific">Hartmannibacter diazotrophicus</name>
    <dbReference type="NCBI Taxonomy" id="1482074"/>
    <lineage>
        <taxon>Bacteria</taxon>
        <taxon>Pseudomonadati</taxon>
        <taxon>Pseudomonadota</taxon>
        <taxon>Alphaproteobacteria</taxon>
        <taxon>Hyphomicrobiales</taxon>
        <taxon>Pleomorphomonadaceae</taxon>
        <taxon>Hartmannibacter</taxon>
    </lineage>
</organism>
<dbReference type="PANTHER" id="PTHR33695">
    <property type="entry name" value="LIPOPROTEIN SIGNAL PEPTIDASE"/>
    <property type="match status" value="1"/>
</dbReference>
<name>A0A2C9D4C2_9HYPH</name>
<feature type="active site" evidence="9">
    <location>
        <position position="154"/>
    </location>
</feature>
<comment type="catalytic activity">
    <reaction evidence="9 10">
        <text>Release of signal peptides from bacterial membrane prolipoproteins. Hydrolyzes -Xaa-Yaa-Zaa-|-(S,diacylglyceryl)Cys-, in which Xaa is hydrophobic (preferably Leu), and Yaa (Ala or Ser) and Zaa (Gly or Ala) have small, neutral side chains.</text>
        <dbReference type="EC" id="3.4.23.36"/>
    </reaction>
</comment>
<dbReference type="EC" id="3.4.23.36" evidence="9"/>
<dbReference type="PROSITE" id="PS00855">
    <property type="entry name" value="SPASE_II"/>
    <property type="match status" value="1"/>
</dbReference>
<keyword evidence="2 9" id="KW-1003">Cell membrane</keyword>
<comment type="subcellular location">
    <subcellularLocation>
        <location evidence="9">Cell membrane</location>
        <topology evidence="9">Multi-pass membrane protein</topology>
    </subcellularLocation>
</comment>
<dbReference type="GO" id="GO:0005886">
    <property type="term" value="C:plasma membrane"/>
    <property type="evidence" value="ECO:0007669"/>
    <property type="project" value="UniProtKB-SubCell"/>
</dbReference>
<dbReference type="KEGG" id="hdi:HDIA_1080"/>
<dbReference type="Pfam" id="PF01252">
    <property type="entry name" value="Peptidase_A8"/>
    <property type="match status" value="1"/>
</dbReference>
<comment type="function">
    <text evidence="9 10">This protein specifically catalyzes the removal of signal peptides from prolipoproteins.</text>
</comment>
<evidence type="ECO:0000313" key="12">
    <source>
        <dbReference type="EMBL" id="SON54621.1"/>
    </source>
</evidence>
<evidence type="ECO:0000256" key="3">
    <source>
        <dbReference type="ARBA" id="ARBA00022670"/>
    </source>
</evidence>
<feature type="active site" evidence="9">
    <location>
        <position position="136"/>
    </location>
</feature>
<evidence type="ECO:0000256" key="1">
    <source>
        <dbReference type="ARBA" id="ARBA00006139"/>
    </source>
</evidence>
<keyword evidence="3 9" id="KW-0645">Protease</keyword>
<keyword evidence="6 9" id="KW-0378">Hydrolase</keyword>
<gene>
    <name evidence="9 12" type="primary">lspA</name>
    <name evidence="12" type="ORF">HDIA_1080</name>
</gene>
<feature type="transmembrane region" description="Helical" evidence="9">
    <location>
        <begin position="108"/>
        <end position="126"/>
    </location>
</feature>
<evidence type="ECO:0000256" key="7">
    <source>
        <dbReference type="ARBA" id="ARBA00022989"/>
    </source>
</evidence>
<dbReference type="UniPathway" id="UPA00665"/>
<dbReference type="PANTHER" id="PTHR33695:SF1">
    <property type="entry name" value="LIPOPROTEIN SIGNAL PEPTIDASE"/>
    <property type="match status" value="1"/>
</dbReference>
<reference evidence="13" key="1">
    <citation type="submission" date="2017-09" db="EMBL/GenBank/DDBJ databases">
        <title>Genome sequence of Nannocystis excedens DSM 71.</title>
        <authorList>
            <person name="Blom J."/>
        </authorList>
    </citation>
    <scope>NUCLEOTIDE SEQUENCE [LARGE SCALE GENOMIC DNA]</scope>
    <source>
        <strain evidence="13">type strain: E19</strain>
    </source>
</reference>
<accession>A0A2C9D4C2</accession>
<comment type="similarity">
    <text evidence="1 9 11">Belongs to the peptidase A8 family.</text>
</comment>
<evidence type="ECO:0000313" key="13">
    <source>
        <dbReference type="Proteomes" id="UP000223606"/>
    </source>
</evidence>
<evidence type="ECO:0000256" key="5">
    <source>
        <dbReference type="ARBA" id="ARBA00022750"/>
    </source>
</evidence>
<evidence type="ECO:0000256" key="6">
    <source>
        <dbReference type="ARBA" id="ARBA00022801"/>
    </source>
</evidence>
<keyword evidence="7 9" id="KW-1133">Transmembrane helix</keyword>
<dbReference type="NCBIfam" id="TIGR00077">
    <property type="entry name" value="lspA"/>
    <property type="match status" value="1"/>
</dbReference>
<dbReference type="GO" id="GO:0004190">
    <property type="term" value="F:aspartic-type endopeptidase activity"/>
    <property type="evidence" value="ECO:0007669"/>
    <property type="project" value="UniProtKB-UniRule"/>
</dbReference>
<protein>
    <recommendedName>
        <fullName evidence="9">Lipoprotein signal peptidase</fullName>
        <ecNumber evidence="9">3.4.23.36</ecNumber>
    </recommendedName>
    <alternativeName>
        <fullName evidence="9">Prolipoprotein signal peptidase</fullName>
    </alternativeName>
    <alternativeName>
        <fullName evidence="9">Signal peptidase II</fullName>
        <shortName evidence="9">SPase II</shortName>
    </alternativeName>
</protein>
<proteinExistence type="inferred from homology"/>
<keyword evidence="4 9" id="KW-0812">Transmembrane</keyword>
<feature type="transmembrane region" description="Helical" evidence="9">
    <location>
        <begin position="23"/>
        <end position="43"/>
    </location>
</feature>
<dbReference type="EMBL" id="LT960614">
    <property type="protein sequence ID" value="SON54621.1"/>
    <property type="molecule type" value="Genomic_DNA"/>
</dbReference>
<evidence type="ECO:0000256" key="11">
    <source>
        <dbReference type="RuleBase" id="RU004181"/>
    </source>
</evidence>
<evidence type="ECO:0000256" key="2">
    <source>
        <dbReference type="ARBA" id="ARBA00022475"/>
    </source>
</evidence>
<dbReference type="Proteomes" id="UP000223606">
    <property type="component" value="Chromosome 1"/>
</dbReference>
<evidence type="ECO:0000256" key="4">
    <source>
        <dbReference type="ARBA" id="ARBA00022692"/>
    </source>
</evidence>
<dbReference type="HAMAP" id="MF_00161">
    <property type="entry name" value="LspA"/>
    <property type="match status" value="1"/>
</dbReference>
<dbReference type="GO" id="GO:0006508">
    <property type="term" value="P:proteolysis"/>
    <property type="evidence" value="ECO:0007669"/>
    <property type="project" value="UniProtKB-KW"/>
</dbReference>
<keyword evidence="8 9" id="KW-0472">Membrane</keyword>
<keyword evidence="5 9" id="KW-0064">Aspartyl protease</keyword>
<feature type="transmembrane region" description="Helical" evidence="9">
    <location>
        <begin position="146"/>
        <end position="166"/>
    </location>
</feature>
<keyword evidence="13" id="KW-1185">Reference proteome</keyword>
<dbReference type="InterPro" id="IPR001872">
    <property type="entry name" value="Peptidase_A8"/>
</dbReference>
<keyword evidence="12" id="KW-0449">Lipoprotein</keyword>
<dbReference type="PRINTS" id="PR00781">
    <property type="entry name" value="LIPOSIGPTASE"/>
</dbReference>
<evidence type="ECO:0000256" key="10">
    <source>
        <dbReference type="RuleBase" id="RU000594"/>
    </source>
</evidence>
<comment type="pathway">
    <text evidence="9">Protein modification; lipoprotein biosynthesis (signal peptide cleavage).</text>
</comment>
<evidence type="ECO:0000256" key="8">
    <source>
        <dbReference type="ARBA" id="ARBA00023136"/>
    </source>
</evidence>
<feature type="transmembrane region" description="Helical" evidence="9">
    <location>
        <begin position="85"/>
        <end position="103"/>
    </location>
</feature>
<sequence>MPSATRPEMADTADQDQLRRRRVIGIAIVLVGLIADQASKLWILGNNVVTSGERLVITPFMDFVLVWNRGISYGLFQQDSATGRWTLLGITVLAVLLLGRWMLKSHSTLAAVALGLVVGGAIGNGIDRFVHGAVVDFVHLHAFGHSWYVFNLADTWIVAGVALLLYDSLKSSHRDAAKDV</sequence>
<dbReference type="AlphaFoldDB" id="A0A2C9D4C2"/>
<evidence type="ECO:0000256" key="9">
    <source>
        <dbReference type="HAMAP-Rule" id="MF_00161"/>
    </source>
</evidence>